<dbReference type="InterPro" id="IPR052162">
    <property type="entry name" value="Sensor_kinase/Photoreceptor"/>
</dbReference>
<dbReference type="SUPFAM" id="SSF55785">
    <property type="entry name" value="PYP-like sensor domain (PAS domain)"/>
    <property type="match status" value="3"/>
</dbReference>
<dbReference type="InterPro" id="IPR036097">
    <property type="entry name" value="HisK_dim/P_sf"/>
</dbReference>
<dbReference type="InterPro" id="IPR035965">
    <property type="entry name" value="PAS-like_dom_sf"/>
</dbReference>
<dbReference type="PROSITE" id="PS50112">
    <property type="entry name" value="PAS"/>
    <property type="match status" value="3"/>
</dbReference>
<dbReference type="InterPro" id="IPR013655">
    <property type="entry name" value="PAS_fold_3"/>
</dbReference>
<dbReference type="InterPro" id="IPR003594">
    <property type="entry name" value="HATPase_dom"/>
</dbReference>
<dbReference type="InterPro" id="IPR000700">
    <property type="entry name" value="PAS-assoc_C"/>
</dbReference>
<dbReference type="Pfam" id="PF00512">
    <property type="entry name" value="HisKA"/>
    <property type="match status" value="1"/>
</dbReference>
<feature type="domain" description="PAS" evidence="9">
    <location>
        <begin position="188"/>
        <end position="228"/>
    </location>
</feature>
<dbReference type="PANTHER" id="PTHR43304:SF1">
    <property type="entry name" value="PAC DOMAIN-CONTAINING PROTEIN"/>
    <property type="match status" value="1"/>
</dbReference>
<feature type="modified residue" description="4-aspartylphosphate" evidence="6">
    <location>
        <position position="58"/>
    </location>
</feature>
<dbReference type="NCBIfam" id="TIGR00229">
    <property type="entry name" value="sensory_box"/>
    <property type="match status" value="3"/>
</dbReference>
<keyword evidence="3 6" id="KW-0597">Phosphoprotein</keyword>
<dbReference type="InterPro" id="IPR013767">
    <property type="entry name" value="PAS_fold"/>
</dbReference>
<dbReference type="InterPro" id="IPR005467">
    <property type="entry name" value="His_kinase_dom"/>
</dbReference>
<evidence type="ECO:0000256" key="5">
    <source>
        <dbReference type="ARBA" id="ARBA00022777"/>
    </source>
</evidence>
<evidence type="ECO:0000256" key="6">
    <source>
        <dbReference type="PROSITE-ProRule" id="PRU00169"/>
    </source>
</evidence>
<dbReference type="EC" id="2.7.13.3" evidence="2"/>
<evidence type="ECO:0000259" key="9">
    <source>
        <dbReference type="PROSITE" id="PS50112"/>
    </source>
</evidence>
<dbReference type="SUPFAM" id="SSF55874">
    <property type="entry name" value="ATPase domain of HSP90 chaperone/DNA topoisomerase II/histidine kinase"/>
    <property type="match status" value="1"/>
</dbReference>
<dbReference type="PRINTS" id="PR00344">
    <property type="entry name" value="BCTRLSENSOR"/>
</dbReference>
<dbReference type="PANTHER" id="PTHR43304">
    <property type="entry name" value="PHYTOCHROME-LIKE PROTEIN CPH1"/>
    <property type="match status" value="1"/>
</dbReference>
<dbReference type="SUPFAM" id="SSF52172">
    <property type="entry name" value="CheY-like"/>
    <property type="match status" value="1"/>
</dbReference>
<dbReference type="PROSITE" id="PS50109">
    <property type="entry name" value="HIS_KIN"/>
    <property type="match status" value="1"/>
</dbReference>
<dbReference type="GO" id="GO:0004673">
    <property type="term" value="F:protein histidine kinase activity"/>
    <property type="evidence" value="ECO:0007669"/>
    <property type="project" value="UniProtKB-EC"/>
</dbReference>
<dbReference type="EMBL" id="JBHTAX010000001">
    <property type="protein sequence ID" value="MFC7191675.1"/>
    <property type="molecule type" value="Genomic_DNA"/>
</dbReference>
<gene>
    <name evidence="11" type="ORF">ACFQL7_19030</name>
</gene>
<comment type="caution">
    <text evidence="11">The sequence shown here is derived from an EMBL/GenBank/DDBJ whole genome shotgun (WGS) entry which is preliminary data.</text>
</comment>
<evidence type="ECO:0000256" key="4">
    <source>
        <dbReference type="ARBA" id="ARBA00022679"/>
    </source>
</evidence>
<dbReference type="Pfam" id="PF00989">
    <property type="entry name" value="PAS"/>
    <property type="match status" value="1"/>
</dbReference>
<feature type="domain" description="Response regulatory" evidence="8">
    <location>
        <begin position="6"/>
        <end position="125"/>
    </location>
</feature>
<protein>
    <recommendedName>
        <fullName evidence="2">histidine kinase</fullName>
        <ecNumber evidence="2">2.7.13.3</ecNumber>
    </recommendedName>
</protein>
<dbReference type="Pfam" id="PF08448">
    <property type="entry name" value="PAS_4"/>
    <property type="match status" value="1"/>
</dbReference>
<dbReference type="CDD" id="cd00075">
    <property type="entry name" value="HATPase"/>
    <property type="match status" value="1"/>
</dbReference>
<feature type="domain" description="PAC" evidence="10">
    <location>
        <begin position="237"/>
        <end position="287"/>
    </location>
</feature>
<dbReference type="InterPro" id="IPR036890">
    <property type="entry name" value="HATPase_C_sf"/>
</dbReference>
<dbReference type="SMART" id="SM00086">
    <property type="entry name" value="PAC"/>
    <property type="match status" value="3"/>
</dbReference>
<feature type="domain" description="Histidine kinase" evidence="7">
    <location>
        <begin position="550"/>
        <end position="744"/>
    </location>
</feature>
<dbReference type="CDD" id="cd00082">
    <property type="entry name" value="HisKA"/>
    <property type="match status" value="1"/>
</dbReference>
<dbReference type="CDD" id="cd00130">
    <property type="entry name" value="PAS"/>
    <property type="match status" value="3"/>
</dbReference>
<dbReference type="InterPro" id="IPR003661">
    <property type="entry name" value="HisK_dim/P_dom"/>
</dbReference>
<dbReference type="SUPFAM" id="SSF47384">
    <property type="entry name" value="Homodimeric domain of signal transducing histidine kinase"/>
    <property type="match status" value="1"/>
</dbReference>
<feature type="domain" description="PAC" evidence="10">
    <location>
        <begin position="361"/>
        <end position="412"/>
    </location>
</feature>
<reference evidence="11 12" key="1">
    <citation type="journal article" date="2019" name="Int. J. Syst. Evol. Microbiol.">
        <title>The Global Catalogue of Microorganisms (GCM) 10K type strain sequencing project: providing services to taxonomists for standard genome sequencing and annotation.</title>
        <authorList>
            <consortium name="The Broad Institute Genomics Platform"/>
            <consortium name="The Broad Institute Genome Sequencing Center for Infectious Disease"/>
            <person name="Wu L."/>
            <person name="Ma J."/>
        </authorList>
    </citation>
    <scope>NUCLEOTIDE SEQUENCE [LARGE SCALE GENOMIC DNA]</scope>
    <source>
        <strain evidence="11 12">RDMS1</strain>
    </source>
</reference>
<organism evidence="11 12">
    <name type="scientific">Halocatena marina</name>
    <dbReference type="NCBI Taxonomy" id="2934937"/>
    <lineage>
        <taxon>Archaea</taxon>
        <taxon>Methanobacteriati</taxon>
        <taxon>Methanobacteriota</taxon>
        <taxon>Stenosarchaea group</taxon>
        <taxon>Halobacteria</taxon>
        <taxon>Halobacteriales</taxon>
        <taxon>Natronomonadaceae</taxon>
        <taxon>Halocatena</taxon>
    </lineage>
</organism>
<dbReference type="SMART" id="SM00091">
    <property type="entry name" value="PAS"/>
    <property type="match status" value="3"/>
</dbReference>
<evidence type="ECO:0000256" key="1">
    <source>
        <dbReference type="ARBA" id="ARBA00000085"/>
    </source>
</evidence>
<dbReference type="SMART" id="SM00387">
    <property type="entry name" value="HATPase_c"/>
    <property type="match status" value="1"/>
</dbReference>
<accession>A0ABD5YQT7</accession>
<keyword evidence="12" id="KW-1185">Reference proteome</keyword>
<comment type="catalytic activity">
    <reaction evidence="1">
        <text>ATP + protein L-histidine = ADP + protein N-phospho-L-histidine.</text>
        <dbReference type="EC" id="2.7.13.3"/>
    </reaction>
</comment>
<dbReference type="AlphaFoldDB" id="A0ABD5YQT7"/>
<dbReference type="Gene3D" id="3.30.565.10">
    <property type="entry name" value="Histidine kinase-like ATPase, C-terminal domain"/>
    <property type="match status" value="1"/>
</dbReference>
<dbReference type="SMART" id="SM00448">
    <property type="entry name" value="REC"/>
    <property type="match status" value="1"/>
</dbReference>
<dbReference type="InterPro" id="IPR013656">
    <property type="entry name" value="PAS_4"/>
</dbReference>
<dbReference type="InterPro" id="IPR001789">
    <property type="entry name" value="Sig_transdc_resp-reg_receiver"/>
</dbReference>
<dbReference type="Gene3D" id="3.40.50.2300">
    <property type="match status" value="1"/>
</dbReference>
<dbReference type="GeneID" id="76201439"/>
<feature type="domain" description="PAS" evidence="9">
    <location>
        <begin position="284"/>
        <end position="354"/>
    </location>
</feature>
<dbReference type="InterPro" id="IPR001610">
    <property type="entry name" value="PAC"/>
</dbReference>
<evidence type="ECO:0000259" key="7">
    <source>
        <dbReference type="PROSITE" id="PS50109"/>
    </source>
</evidence>
<dbReference type="PROSITE" id="PS50110">
    <property type="entry name" value="RESPONSE_REGULATORY"/>
    <property type="match status" value="1"/>
</dbReference>
<dbReference type="Pfam" id="PF00072">
    <property type="entry name" value="Response_reg"/>
    <property type="match status" value="1"/>
</dbReference>
<evidence type="ECO:0000256" key="3">
    <source>
        <dbReference type="ARBA" id="ARBA00022553"/>
    </source>
</evidence>
<dbReference type="InterPro" id="IPR000014">
    <property type="entry name" value="PAS"/>
</dbReference>
<proteinExistence type="predicted"/>
<dbReference type="PROSITE" id="PS50113">
    <property type="entry name" value="PAC"/>
    <property type="match status" value="2"/>
</dbReference>
<dbReference type="Pfam" id="PF08447">
    <property type="entry name" value="PAS_3"/>
    <property type="match status" value="1"/>
</dbReference>
<dbReference type="Proteomes" id="UP001596417">
    <property type="component" value="Unassembled WGS sequence"/>
</dbReference>
<dbReference type="RefSeq" id="WP_264555512.1">
    <property type="nucleotide sequence ID" value="NZ_CP109979.1"/>
</dbReference>
<keyword evidence="4" id="KW-0808">Transferase</keyword>
<dbReference type="InterPro" id="IPR011006">
    <property type="entry name" value="CheY-like_superfamily"/>
</dbReference>
<evidence type="ECO:0000259" key="10">
    <source>
        <dbReference type="PROSITE" id="PS50113"/>
    </source>
</evidence>
<dbReference type="InterPro" id="IPR004358">
    <property type="entry name" value="Sig_transdc_His_kin-like_C"/>
</dbReference>
<keyword evidence="5" id="KW-0418">Kinase</keyword>
<evidence type="ECO:0000259" key="8">
    <source>
        <dbReference type="PROSITE" id="PS50110"/>
    </source>
</evidence>
<dbReference type="SMART" id="SM00388">
    <property type="entry name" value="HisKA"/>
    <property type="match status" value="1"/>
</dbReference>
<feature type="domain" description="PAS" evidence="9">
    <location>
        <begin position="435"/>
        <end position="487"/>
    </location>
</feature>
<name>A0ABD5YQT7_9EURY</name>
<dbReference type="Gene3D" id="3.30.450.20">
    <property type="entry name" value="PAS domain"/>
    <property type="match status" value="3"/>
</dbReference>
<dbReference type="Gene3D" id="1.10.287.130">
    <property type="match status" value="1"/>
</dbReference>
<sequence>MDESVRVLVVDDTSSGAERTAQSLERADGSITTITATSTDEALSYLTSGEPVDCIVCDHGPTGIDGIDTLQRVRRDYDHPDLPFILFTDKGTEELLSRAITAGVSEYIKKTSGEECYIKVVDRIRELTAIDQSSTPPQTIDHTARRRAHGASLPTMDQLSPMEYINLHRFAESNLIGVFLIQNLSFEYVNEELAAIFGYTCEELRSEVTVPDIVHEKDRASLIRHLQRREWNFIDELQYTFRGVRKDGSVIHVEIHSDRIDAKGNPSVFGLLMDVTARKQQEEEFKRYEQMVNTAGDIVYALDPDGQFTFINETGLHLTGYDREKLLDEHVSIILDDDEISEGQARIRKLLADTSQDRASDSYEITIKDSDGTIVPCRTNITPLTHVGEFNGTVGVVRDITKQKDLEELLRTERDQFAALFENISEPTIQYIIRDGSPHVEAVNPAFEEMFGHSEEDILGESLDALILPLGRSDEAKSLNERVIDGDRLEIEVCRMTNDGLRDFRLSNAPISVGEEPVQGYAIYRDITDRKRREYELERQNEQLEEFASVVSHDLRQPLSIASGRLSIIREEYDTHHLDDIEDALERMETLTKNVLTLARRGKVVRTPTPTAIDEIVHDAWDISRTGSAELAVDGTLTVIDADEQRLQELFENLFRNAIEHGGDDVTVTVGMLDENGFYIEDDGPGIPPEDRERVFERGYSTDANGTGLGLVIVLVIVQAHEWSIDVTEGTSGGARFEIRERPY</sequence>
<evidence type="ECO:0000256" key="2">
    <source>
        <dbReference type="ARBA" id="ARBA00012438"/>
    </source>
</evidence>
<evidence type="ECO:0000313" key="12">
    <source>
        <dbReference type="Proteomes" id="UP001596417"/>
    </source>
</evidence>
<evidence type="ECO:0000313" key="11">
    <source>
        <dbReference type="EMBL" id="MFC7191675.1"/>
    </source>
</evidence>
<dbReference type="Pfam" id="PF02518">
    <property type="entry name" value="HATPase_c"/>
    <property type="match status" value="1"/>
</dbReference>